<dbReference type="GO" id="GO:0005737">
    <property type="term" value="C:cytoplasm"/>
    <property type="evidence" value="ECO:0007669"/>
    <property type="project" value="TreeGrafter"/>
</dbReference>
<keyword evidence="1" id="KW-1133">Transmembrane helix</keyword>
<dbReference type="Gene3D" id="3.40.50.300">
    <property type="entry name" value="P-loop containing nucleotide triphosphate hydrolases"/>
    <property type="match status" value="1"/>
</dbReference>
<dbReference type="Pfam" id="PF00270">
    <property type="entry name" value="DEAD"/>
    <property type="match status" value="1"/>
</dbReference>
<dbReference type="PANTHER" id="PTHR14074:SF16">
    <property type="entry name" value="ANTIVIRAL INNATE IMMUNE RESPONSE RECEPTOR RIG-I"/>
    <property type="match status" value="1"/>
</dbReference>
<dbReference type="PROSITE" id="PS51192">
    <property type="entry name" value="HELICASE_ATP_BIND_1"/>
    <property type="match status" value="1"/>
</dbReference>
<evidence type="ECO:0000313" key="4">
    <source>
        <dbReference type="Proteomes" id="UP000236333"/>
    </source>
</evidence>
<gene>
    <name evidence="3" type="ORF">TSOC_001749</name>
</gene>
<keyword evidence="1" id="KW-0472">Membrane</keyword>
<dbReference type="AlphaFoldDB" id="A0A2J8AFQ2"/>
<dbReference type="SMART" id="SM00487">
    <property type="entry name" value="DEXDc"/>
    <property type="match status" value="1"/>
</dbReference>
<protein>
    <submittedName>
        <fullName evidence="3">Endoribonuclease Dicer 3b</fullName>
    </submittedName>
</protein>
<dbReference type="GO" id="GO:0003676">
    <property type="term" value="F:nucleic acid binding"/>
    <property type="evidence" value="ECO:0007669"/>
    <property type="project" value="InterPro"/>
</dbReference>
<dbReference type="InterPro" id="IPR011545">
    <property type="entry name" value="DEAD/DEAH_box_helicase_dom"/>
</dbReference>
<dbReference type="InterPro" id="IPR027417">
    <property type="entry name" value="P-loop_NTPase"/>
</dbReference>
<dbReference type="GO" id="GO:0005524">
    <property type="term" value="F:ATP binding"/>
    <property type="evidence" value="ECO:0007669"/>
    <property type="project" value="InterPro"/>
</dbReference>
<dbReference type="SUPFAM" id="SSF52540">
    <property type="entry name" value="P-loop containing nucleoside triphosphate hydrolases"/>
    <property type="match status" value="1"/>
</dbReference>
<organism evidence="3 4">
    <name type="scientific">Tetrabaena socialis</name>
    <dbReference type="NCBI Taxonomy" id="47790"/>
    <lineage>
        <taxon>Eukaryota</taxon>
        <taxon>Viridiplantae</taxon>
        <taxon>Chlorophyta</taxon>
        <taxon>core chlorophytes</taxon>
        <taxon>Chlorophyceae</taxon>
        <taxon>CS clade</taxon>
        <taxon>Chlamydomonadales</taxon>
        <taxon>Tetrabaenaceae</taxon>
        <taxon>Tetrabaena</taxon>
    </lineage>
</organism>
<keyword evidence="1" id="KW-0812">Transmembrane</keyword>
<evidence type="ECO:0000256" key="1">
    <source>
        <dbReference type="SAM" id="Phobius"/>
    </source>
</evidence>
<dbReference type="Proteomes" id="UP000236333">
    <property type="component" value="Unassembled WGS sequence"/>
</dbReference>
<feature type="domain" description="Helicase ATP-binding" evidence="2">
    <location>
        <begin position="92"/>
        <end position="286"/>
    </location>
</feature>
<feature type="transmembrane region" description="Helical" evidence="1">
    <location>
        <begin position="525"/>
        <end position="547"/>
    </location>
</feature>
<evidence type="ECO:0000313" key="3">
    <source>
        <dbReference type="EMBL" id="PNH11348.1"/>
    </source>
</evidence>
<dbReference type="OrthoDB" id="416741at2759"/>
<name>A0A2J8AFQ2_9CHLO</name>
<comment type="caution">
    <text evidence="3">The sequence shown here is derived from an EMBL/GenBank/DDBJ whole genome shotgun (WGS) entry which is preliminary data.</text>
</comment>
<dbReference type="PANTHER" id="PTHR14074">
    <property type="entry name" value="HELICASE WITH DEATH DOMAIN-RELATED"/>
    <property type="match status" value="1"/>
</dbReference>
<keyword evidence="4" id="KW-1185">Reference proteome</keyword>
<accession>A0A2J8AFQ2</accession>
<dbReference type="EMBL" id="PGGS01000031">
    <property type="protein sequence ID" value="PNH11348.1"/>
    <property type="molecule type" value="Genomic_DNA"/>
</dbReference>
<proteinExistence type="predicted"/>
<reference evidence="3 4" key="1">
    <citation type="journal article" date="2017" name="Mol. Biol. Evol.">
        <title>The 4-celled Tetrabaena socialis nuclear genome reveals the essential components for genetic control of cell number at the origin of multicellularity in the volvocine lineage.</title>
        <authorList>
            <person name="Featherston J."/>
            <person name="Arakaki Y."/>
            <person name="Hanschen E.R."/>
            <person name="Ferris P.J."/>
            <person name="Michod R.E."/>
            <person name="Olson B.J.S.C."/>
            <person name="Nozaki H."/>
            <person name="Durand P.M."/>
        </authorList>
    </citation>
    <scope>NUCLEOTIDE SEQUENCE [LARGE SCALE GENOMIC DNA]</scope>
    <source>
        <strain evidence="3 4">NIES-571</strain>
    </source>
</reference>
<sequence>MAGALLGAGAKALGEPSTASPSAATSSTSAYSVQAALPPLEAMRPYQRDVVGMVLACWGLPLPAGGPLGALRSFPWLPAGAQWLDTKRYRDGLGKGWRGNWLVVAPTNSGKTRVFIEVARGVVEAARSRQGQQQLSSGGGGGAVVVVLVPTVPLTLQHAAYLERADLPHTTIRAVNSDSPLRAGEWGGLLQDARGPAGRSCVLVCTAAAFVNVLEREGGGGGAGGAQGAGVVEPAVDLLVLDEAHHCHSDHPYAAVVARLPAAAAVLDGGGGPRILGLTASPASNTSASGLEAEIGLMLARLGARLHVLEPEEDPSLAAVAPAPREAEMLVAARREDMRLASELQEFALVVAQSVAEDLLYESRGAGRSGADGDLEAAVVRQEDTHPTLQELRAFASTAAAPPAATAAAAVPPPPPEDGSWWARGAAAVAAGVMSTARTVVGSVELTWPQANGLDDLSVKPSYWLARLLAHDSLGGGPLAGFLGGGSGSSQGDLAVRRCFAVGPVRAPVCRVTRPPLTTPHRTEAFLLLLLLLLPLLLMVLLLMMMVMRYGTEHEEFHGVVFVRTRQAVTHLADAMRHAPQLQGTETLEAALASWAQAGLPGSGGEAVSPSTRVSDLLQWNALARDLAVARGLPRLHLTCRLISLLCKAAELAEDVGYEGVLPYLARNAAALCRQELLAEGGEGQAYFAEAGGAGSPALAAAVVAGQEDTHPTLQELRAFASTAAAPPAATAAAAVPPPPPEDGSWWARGAAAVAAGVMSTARTVVGSVELTWPQANGGGE</sequence>
<dbReference type="InterPro" id="IPR051363">
    <property type="entry name" value="RLR_Helicase"/>
</dbReference>
<dbReference type="InterPro" id="IPR014001">
    <property type="entry name" value="Helicase_ATP-bd"/>
</dbReference>
<evidence type="ECO:0000259" key="2">
    <source>
        <dbReference type="PROSITE" id="PS51192"/>
    </source>
</evidence>